<dbReference type="AlphaFoldDB" id="A0A1T4KB75"/>
<reference evidence="14 15" key="1">
    <citation type="submission" date="2017-02" db="EMBL/GenBank/DDBJ databases">
        <authorList>
            <person name="Peterson S.W."/>
        </authorList>
    </citation>
    <scope>NUCLEOTIDE SEQUENCE [LARGE SCALE GENOMIC DNA]</scope>
    <source>
        <strain evidence="14 15">ATCC 700135</strain>
    </source>
</reference>
<keyword evidence="2" id="KW-0813">Transport</keyword>
<feature type="transmembrane region" description="Helical" evidence="12">
    <location>
        <begin position="84"/>
        <end position="103"/>
    </location>
</feature>
<comment type="subcellular location">
    <subcellularLocation>
        <location evidence="1">Membrane</location>
        <topology evidence="1">Multi-pass membrane protein</topology>
    </subcellularLocation>
</comment>
<protein>
    <submittedName>
        <fullName evidence="14">Voltage-gated potassium channel</fullName>
    </submittedName>
</protein>
<dbReference type="InterPro" id="IPR028325">
    <property type="entry name" value="VG_K_chnl"/>
</dbReference>
<feature type="domain" description="Ion transport" evidence="13">
    <location>
        <begin position="51"/>
        <end position="263"/>
    </location>
</feature>
<dbReference type="PRINTS" id="PR00169">
    <property type="entry name" value="KCHANNEL"/>
</dbReference>
<keyword evidence="7" id="KW-0630">Potassium</keyword>
<feature type="transmembrane region" description="Helical" evidence="12">
    <location>
        <begin position="179"/>
        <end position="197"/>
    </location>
</feature>
<dbReference type="GO" id="GO:0001508">
    <property type="term" value="P:action potential"/>
    <property type="evidence" value="ECO:0007669"/>
    <property type="project" value="TreeGrafter"/>
</dbReference>
<evidence type="ECO:0000256" key="3">
    <source>
        <dbReference type="ARBA" id="ARBA00022538"/>
    </source>
</evidence>
<feature type="transmembrane region" description="Helical" evidence="12">
    <location>
        <begin position="236"/>
        <end position="261"/>
    </location>
</feature>
<evidence type="ECO:0000256" key="2">
    <source>
        <dbReference type="ARBA" id="ARBA00022448"/>
    </source>
</evidence>
<dbReference type="RefSeq" id="WP_025837847.1">
    <property type="nucleotide sequence ID" value="NZ_FUWL01000005.1"/>
</dbReference>
<dbReference type="Gene3D" id="1.20.120.350">
    <property type="entry name" value="Voltage-gated potassium channels. Chain C"/>
    <property type="match status" value="1"/>
</dbReference>
<accession>A0A1T4KB75</accession>
<dbReference type="InterPro" id="IPR005821">
    <property type="entry name" value="Ion_trans_dom"/>
</dbReference>
<proteinExistence type="predicted"/>
<dbReference type="GO" id="GO:0005249">
    <property type="term" value="F:voltage-gated potassium channel activity"/>
    <property type="evidence" value="ECO:0007669"/>
    <property type="project" value="InterPro"/>
</dbReference>
<gene>
    <name evidence="14" type="ORF">SAMN02745205_00636</name>
</gene>
<dbReference type="EMBL" id="FUWL01000005">
    <property type="protein sequence ID" value="SJZ39718.1"/>
    <property type="molecule type" value="Genomic_DNA"/>
</dbReference>
<name>A0A1T4KB75_PORCN</name>
<dbReference type="PANTHER" id="PTHR11537:SF254">
    <property type="entry name" value="POTASSIUM VOLTAGE-GATED CHANNEL PROTEIN SHAB"/>
    <property type="match status" value="1"/>
</dbReference>
<feature type="transmembrane region" description="Helical" evidence="12">
    <location>
        <begin position="53"/>
        <end position="72"/>
    </location>
</feature>
<keyword evidence="11 14" id="KW-0407">Ion channel</keyword>
<dbReference type="Proteomes" id="UP000189956">
    <property type="component" value="Unassembled WGS sequence"/>
</dbReference>
<dbReference type="InterPro" id="IPR027359">
    <property type="entry name" value="Volt_channel_dom_sf"/>
</dbReference>
<sequence length="310" mass="35597">MDKYRNPHKESTQRHRLCINEVGNYGEMPWYDQRKLYRILFFNDTKEGWRFDIVILTLVLLSVTAVFIHTITKIGTTLHRFLSIFEWICTILFTIEYCVRIYASLEKRKYIFSFFGLVDLFAVLPSYIAIAFSGAHYMLILRSVRLLRVFKVLQMGAFVRQGKFFSKAIRHSYEKISVFMLWIAVLVSLLGTLMYIIESPVNPNYSSIPRSIYWAMITLTTVGYGDITPITPLGQFVSTVVMLLGYSIIAVPTGIISAEVVKESVHGKTHKDLSELEPHASVFCHHCGHESNQPQDNYCAICGTQLIKPE</sequence>
<keyword evidence="6" id="KW-0851">Voltage-gated channel</keyword>
<evidence type="ECO:0000256" key="7">
    <source>
        <dbReference type="ARBA" id="ARBA00022958"/>
    </source>
</evidence>
<evidence type="ECO:0000256" key="6">
    <source>
        <dbReference type="ARBA" id="ARBA00022882"/>
    </source>
</evidence>
<evidence type="ECO:0000256" key="5">
    <source>
        <dbReference type="ARBA" id="ARBA00022826"/>
    </source>
</evidence>
<evidence type="ECO:0000256" key="8">
    <source>
        <dbReference type="ARBA" id="ARBA00022989"/>
    </source>
</evidence>
<feature type="transmembrane region" description="Helical" evidence="12">
    <location>
        <begin position="110"/>
        <end position="133"/>
    </location>
</feature>
<keyword evidence="8 12" id="KW-1133">Transmembrane helix</keyword>
<evidence type="ECO:0000256" key="12">
    <source>
        <dbReference type="SAM" id="Phobius"/>
    </source>
</evidence>
<keyword evidence="3" id="KW-0633">Potassium transport</keyword>
<organism evidence="14 15">
    <name type="scientific">Porphyromonas cangingivalis</name>
    <dbReference type="NCBI Taxonomy" id="36874"/>
    <lineage>
        <taxon>Bacteria</taxon>
        <taxon>Pseudomonadati</taxon>
        <taxon>Bacteroidota</taxon>
        <taxon>Bacteroidia</taxon>
        <taxon>Bacteroidales</taxon>
        <taxon>Porphyromonadaceae</taxon>
        <taxon>Porphyromonas</taxon>
    </lineage>
</organism>
<evidence type="ECO:0000256" key="10">
    <source>
        <dbReference type="ARBA" id="ARBA00023136"/>
    </source>
</evidence>
<keyword evidence="4 12" id="KW-0812">Transmembrane</keyword>
<evidence type="ECO:0000256" key="1">
    <source>
        <dbReference type="ARBA" id="ARBA00004141"/>
    </source>
</evidence>
<dbReference type="PANTHER" id="PTHR11537">
    <property type="entry name" value="VOLTAGE-GATED POTASSIUM CHANNEL"/>
    <property type="match status" value="1"/>
</dbReference>
<evidence type="ECO:0000256" key="11">
    <source>
        <dbReference type="ARBA" id="ARBA00023303"/>
    </source>
</evidence>
<evidence type="ECO:0000313" key="15">
    <source>
        <dbReference type="Proteomes" id="UP000189956"/>
    </source>
</evidence>
<keyword evidence="10 12" id="KW-0472">Membrane</keyword>
<dbReference type="GO" id="GO:0008076">
    <property type="term" value="C:voltage-gated potassium channel complex"/>
    <property type="evidence" value="ECO:0007669"/>
    <property type="project" value="InterPro"/>
</dbReference>
<dbReference type="Gene3D" id="1.10.287.70">
    <property type="match status" value="1"/>
</dbReference>
<dbReference type="Pfam" id="PF00520">
    <property type="entry name" value="Ion_trans"/>
    <property type="match status" value="1"/>
</dbReference>
<evidence type="ECO:0000256" key="9">
    <source>
        <dbReference type="ARBA" id="ARBA00023065"/>
    </source>
</evidence>
<evidence type="ECO:0000259" key="13">
    <source>
        <dbReference type="Pfam" id="PF00520"/>
    </source>
</evidence>
<dbReference type="SUPFAM" id="SSF81324">
    <property type="entry name" value="Voltage-gated potassium channels"/>
    <property type="match status" value="1"/>
</dbReference>
<keyword evidence="9" id="KW-0406">Ion transport</keyword>
<evidence type="ECO:0000256" key="4">
    <source>
        <dbReference type="ARBA" id="ARBA00022692"/>
    </source>
</evidence>
<evidence type="ECO:0000313" key="14">
    <source>
        <dbReference type="EMBL" id="SJZ39718.1"/>
    </source>
</evidence>
<keyword evidence="5" id="KW-0631">Potassium channel</keyword>